<gene>
    <name evidence="2" type="ORF">B0A49_12444</name>
</gene>
<dbReference type="Proteomes" id="UP000308768">
    <property type="component" value="Unassembled WGS sequence"/>
</dbReference>
<evidence type="ECO:0000256" key="1">
    <source>
        <dbReference type="SAM" id="MobiDB-lite"/>
    </source>
</evidence>
<dbReference type="AlphaFoldDB" id="A0A4U0WDZ0"/>
<comment type="caution">
    <text evidence="2">The sequence shown here is derived from an EMBL/GenBank/DDBJ whole genome shotgun (WGS) entry which is preliminary data.</text>
</comment>
<reference evidence="2 3" key="1">
    <citation type="submission" date="2017-03" db="EMBL/GenBank/DDBJ databases">
        <title>Genomes of endolithic fungi from Antarctica.</title>
        <authorList>
            <person name="Coleine C."/>
            <person name="Masonjones S."/>
            <person name="Stajich J.E."/>
        </authorList>
    </citation>
    <scope>NUCLEOTIDE SEQUENCE [LARGE SCALE GENOMIC DNA]</scope>
    <source>
        <strain evidence="2 3">CCFEE 5187</strain>
    </source>
</reference>
<dbReference type="EMBL" id="NAJN01001859">
    <property type="protein sequence ID" value="TKA60861.1"/>
    <property type="molecule type" value="Genomic_DNA"/>
</dbReference>
<accession>A0A4U0WDZ0</accession>
<protein>
    <submittedName>
        <fullName evidence="2">Uncharacterized protein</fullName>
    </submittedName>
</protein>
<dbReference type="OrthoDB" id="4509729at2759"/>
<sequence length="182" mass="20850">MSTSLMADSQNTDAERANFLNTYMMLYSQQTDLRRRLSSTSSPTSSPEAVSLSSSPEARSPTFHHATISPVSRSTSGMPRRHRHSVSSVPEKPYEEEDPLDTSCDKDRLHEITQQIKATLTDLLNCAWVRHDDKFRAWVQSRLMDAEKELKQQKRRRLSVDRGVTDYLNESFAEDIGRRISM</sequence>
<feature type="compositionally biased region" description="Low complexity" evidence="1">
    <location>
        <begin position="38"/>
        <end position="58"/>
    </location>
</feature>
<proteinExistence type="predicted"/>
<evidence type="ECO:0000313" key="3">
    <source>
        <dbReference type="Proteomes" id="UP000308768"/>
    </source>
</evidence>
<keyword evidence="3" id="KW-1185">Reference proteome</keyword>
<organism evidence="2 3">
    <name type="scientific">Cryomyces minteri</name>
    <dbReference type="NCBI Taxonomy" id="331657"/>
    <lineage>
        <taxon>Eukaryota</taxon>
        <taxon>Fungi</taxon>
        <taxon>Dikarya</taxon>
        <taxon>Ascomycota</taxon>
        <taxon>Pezizomycotina</taxon>
        <taxon>Dothideomycetes</taxon>
        <taxon>Dothideomycetes incertae sedis</taxon>
        <taxon>Cryomyces</taxon>
    </lineage>
</organism>
<dbReference type="STRING" id="331657.A0A4U0WDZ0"/>
<evidence type="ECO:0000313" key="2">
    <source>
        <dbReference type="EMBL" id="TKA60861.1"/>
    </source>
</evidence>
<name>A0A4U0WDZ0_9PEZI</name>
<feature type="region of interest" description="Disordered" evidence="1">
    <location>
        <begin position="32"/>
        <end position="102"/>
    </location>
</feature>